<dbReference type="SUPFAM" id="SSF55729">
    <property type="entry name" value="Acyl-CoA N-acyltransferases (Nat)"/>
    <property type="match status" value="1"/>
</dbReference>
<proteinExistence type="predicted"/>
<evidence type="ECO:0000313" key="3">
    <source>
        <dbReference type="EMBL" id="KAG0652075.1"/>
    </source>
</evidence>
<dbReference type="InterPro" id="IPR016181">
    <property type="entry name" value="Acyl_CoA_acyltransferase"/>
</dbReference>
<organism evidence="3 4">
    <name type="scientific">Hyphodiscus hymeniophilus</name>
    <dbReference type="NCBI Taxonomy" id="353542"/>
    <lineage>
        <taxon>Eukaryota</taxon>
        <taxon>Fungi</taxon>
        <taxon>Dikarya</taxon>
        <taxon>Ascomycota</taxon>
        <taxon>Pezizomycotina</taxon>
        <taxon>Leotiomycetes</taxon>
        <taxon>Helotiales</taxon>
        <taxon>Hyphodiscaceae</taxon>
        <taxon>Hyphodiscus</taxon>
    </lineage>
</organism>
<evidence type="ECO:0000313" key="4">
    <source>
        <dbReference type="Proteomes" id="UP000785200"/>
    </source>
</evidence>
<dbReference type="GO" id="GO:0016747">
    <property type="term" value="F:acyltransferase activity, transferring groups other than amino-acyl groups"/>
    <property type="evidence" value="ECO:0007669"/>
    <property type="project" value="InterPro"/>
</dbReference>
<sequence>MESKITLAPVPPSDYLTVAHLMNVAFGHEEFGIVAFGPERNSEAAIQSQAKSLDKAPHAGETNRYVKAITTLPDGKEEIVGFANWTICVGRTGSEEEKVRLGTREGWAQEEREKGEKEHRVAEGKETEEDKPMFGPGGTHGNRKLWADAFIVGDEHQARSTGGKDYLKLSTLVVSPDYQRRGIGALLIEDGLKVADEAGLQAVLGASDQGIGLYKKHGFGEDVVVDLKLWEYEGGEGLGVTRHVYMHRPAVVKG</sequence>
<comment type="caution">
    <text evidence="3">The sequence shown here is derived from an EMBL/GenBank/DDBJ whole genome shotgun (WGS) entry which is preliminary data.</text>
</comment>
<evidence type="ECO:0000259" key="2">
    <source>
        <dbReference type="PROSITE" id="PS51186"/>
    </source>
</evidence>
<dbReference type="InterPro" id="IPR052523">
    <property type="entry name" value="Trichothecene_AcTrans"/>
</dbReference>
<name>A0A9P6VR21_9HELO</name>
<dbReference type="AlphaFoldDB" id="A0A9P6VR21"/>
<dbReference type="Gene3D" id="3.40.630.30">
    <property type="match status" value="1"/>
</dbReference>
<keyword evidence="4" id="KW-1185">Reference proteome</keyword>
<protein>
    <recommendedName>
        <fullName evidence="2">N-acetyltransferase domain-containing protein</fullName>
    </recommendedName>
</protein>
<dbReference type="OrthoDB" id="2832510at2759"/>
<dbReference type="EMBL" id="VNKQ01000003">
    <property type="protein sequence ID" value="KAG0652075.1"/>
    <property type="molecule type" value="Genomic_DNA"/>
</dbReference>
<evidence type="ECO:0000256" key="1">
    <source>
        <dbReference type="SAM" id="MobiDB-lite"/>
    </source>
</evidence>
<feature type="region of interest" description="Disordered" evidence="1">
    <location>
        <begin position="100"/>
        <end position="139"/>
    </location>
</feature>
<dbReference type="PANTHER" id="PTHR42791">
    <property type="entry name" value="GNAT FAMILY ACETYLTRANSFERASE"/>
    <property type="match status" value="1"/>
</dbReference>
<dbReference type="PROSITE" id="PS51186">
    <property type="entry name" value="GNAT"/>
    <property type="match status" value="1"/>
</dbReference>
<reference evidence="3" key="1">
    <citation type="submission" date="2019-07" db="EMBL/GenBank/DDBJ databases">
        <title>Hyphodiscus hymeniophilus genome sequencing and assembly.</title>
        <authorList>
            <person name="Kramer G."/>
            <person name="Nodwell J."/>
        </authorList>
    </citation>
    <scope>NUCLEOTIDE SEQUENCE</scope>
    <source>
        <strain evidence="3">ATCC 34498</strain>
    </source>
</reference>
<dbReference type="Pfam" id="PF13508">
    <property type="entry name" value="Acetyltransf_7"/>
    <property type="match status" value="1"/>
</dbReference>
<dbReference type="PANTHER" id="PTHR42791:SF17">
    <property type="entry name" value="ACETYLTRANSFERASE, GNAT FAMILY FAMILY (AFU_ORTHOLOGUE AFUA_8G05690)"/>
    <property type="match status" value="1"/>
</dbReference>
<dbReference type="InterPro" id="IPR000182">
    <property type="entry name" value="GNAT_dom"/>
</dbReference>
<gene>
    <name evidence="3" type="ORF">D0Z07_1173</name>
</gene>
<feature type="domain" description="N-acetyltransferase" evidence="2">
    <location>
        <begin position="97"/>
        <end position="251"/>
    </location>
</feature>
<dbReference type="CDD" id="cd04301">
    <property type="entry name" value="NAT_SF"/>
    <property type="match status" value="1"/>
</dbReference>
<accession>A0A9P6VR21</accession>
<dbReference type="Proteomes" id="UP000785200">
    <property type="component" value="Unassembled WGS sequence"/>
</dbReference>
<feature type="compositionally biased region" description="Basic and acidic residues" evidence="1">
    <location>
        <begin position="100"/>
        <end position="132"/>
    </location>
</feature>